<dbReference type="EMBL" id="UOEJ01000165">
    <property type="protein sequence ID" value="VAW02848.1"/>
    <property type="molecule type" value="Genomic_DNA"/>
</dbReference>
<name>A0A3B0SCD6_9ZZZZ</name>
<dbReference type="AlphaFoldDB" id="A0A3B0SCD6"/>
<keyword evidence="1" id="KW-0812">Transmembrane</keyword>
<evidence type="ECO:0000313" key="2">
    <source>
        <dbReference type="EMBL" id="VAW02848.1"/>
    </source>
</evidence>
<protein>
    <recommendedName>
        <fullName evidence="3">Heme exporter protein D</fullName>
    </recommendedName>
</protein>
<evidence type="ECO:0000256" key="1">
    <source>
        <dbReference type="SAM" id="Phobius"/>
    </source>
</evidence>
<keyword evidence="1" id="KW-0472">Membrane</keyword>
<accession>A0A3B0SCD6</accession>
<reference evidence="2" key="1">
    <citation type="submission" date="2018-06" db="EMBL/GenBank/DDBJ databases">
        <authorList>
            <person name="Zhirakovskaya E."/>
        </authorList>
    </citation>
    <scope>NUCLEOTIDE SEQUENCE</scope>
</reference>
<sequence>MTAEFFHQMLNSNDIYILGSYIAGIIILAALAMASWRAKKQDETDLRRLEKQLRDLSEKQV</sequence>
<organism evidence="2">
    <name type="scientific">hydrothermal vent metagenome</name>
    <dbReference type="NCBI Taxonomy" id="652676"/>
    <lineage>
        <taxon>unclassified sequences</taxon>
        <taxon>metagenomes</taxon>
        <taxon>ecological metagenomes</taxon>
    </lineage>
</organism>
<proteinExistence type="predicted"/>
<feature type="transmembrane region" description="Helical" evidence="1">
    <location>
        <begin position="15"/>
        <end position="38"/>
    </location>
</feature>
<gene>
    <name evidence="2" type="ORF">MNBD_ALPHA01-2213</name>
</gene>
<evidence type="ECO:0008006" key="3">
    <source>
        <dbReference type="Google" id="ProtNLM"/>
    </source>
</evidence>
<keyword evidence="1" id="KW-1133">Transmembrane helix</keyword>